<gene>
    <name evidence="2" type="ORF">BN1232_05007</name>
</gene>
<evidence type="ECO:0000256" key="1">
    <source>
        <dbReference type="ARBA" id="ARBA00023002"/>
    </source>
</evidence>
<sequence>MPVQVTVSDIADTTSSEVSRRLWIDGRLVVGDKTFTSINPATGEVLGHTPDAGALLSVPVMGGRK</sequence>
<organism evidence="2 3">
    <name type="scientific">Mycobacterium lentiflavum</name>
    <dbReference type="NCBI Taxonomy" id="141349"/>
    <lineage>
        <taxon>Bacteria</taxon>
        <taxon>Bacillati</taxon>
        <taxon>Actinomycetota</taxon>
        <taxon>Actinomycetes</taxon>
        <taxon>Mycobacteriales</taxon>
        <taxon>Mycobacteriaceae</taxon>
        <taxon>Mycobacterium</taxon>
        <taxon>Mycobacterium simiae complex</taxon>
    </lineage>
</organism>
<dbReference type="Proteomes" id="UP000199251">
    <property type="component" value="Unassembled WGS sequence"/>
</dbReference>
<dbReference type="Gene3D" id="3.40.605.10">
    <property type="entry name" value="Aldehyde Dehydrogenase, Chain A, domain 1"/>
    <property type="match status" value="1"/>
</dbReference>
<reference evidence="2 3" key="1">
    <citation type="submission" date="2015-03" db="EMBL/GenBank/DDBJ databases">
        <authorList>
            <person name="Urmite Genomes"/>
        </authorList>
    </citation>
    <scope>NUCLEOTIDE SEQUENCE [LARGE SCALE GENOMIC DNA]</scope>
    <source>
        <strain evidence="2 3">CSUR P1491</strain>
    </source>
</reference>
<dbReference type="OrthoDB" id="10015938at2"/>
<accession>A0A0E4H3Y7</accession>
<dbReference type="InterPro" id="IPR016162">
    <property type="entry name" value="Ald_DH_N"/>
</dbReference>
<name>A0A0E4H3Y7_MYCLN</name>
<dbReference type="InterPro" id="IPR016161">
    <property type="entry name" value="Ald_DH/histidinol_DH"/>
</dbReference>
<dbReference type="GO" id="GO:0016491">
    <property type="term" value="F:oxidoreductase activity"/>
    <property type="evidence" value="ECO:0007669"/>
    <property type="project" value="UniProtKB-KW"/>
</dbReference>
<proteinExistence type="predicted"/>
<protein>
    <submittedName>
        <fullName evidence="2">Aldehyde dehydrogenase (NAD) family protein</fullName>
    </submittedName>
</protein>
<evidence type="ECO:0000313" key="3">
    <source>
        <dbReference type="Proteomes" id="UP000199251"/>
    </source>
</evidence>
<keyword evidence="1" id="KW-0560">Oxidoreductase</keyword>
<dbReference type="SUPFAM" id="SSF53720">
    <property type="entry name" value="ALDH-like"/>
    <property type="match status" value="1"/>
</dbReference>
<dbReference type="AlphaFoldDB" id="A0A0E4H3Y7"/>
<dbReference type="RefSeq" id="WP_090606511.1">
    <property type="nucleotide sequence ID" value="NZ_CTEE01000001.1"/>
</dbReference>
<dbReference type="EMBL" id="CTEE01000001">
    <property type="protein sequence ID" value="CQD20689.1"/>
    <property type="molecule type" value="Genomic_DNA"/>
</dbReference>
<dbReference type="STRING" id="141349.BN1232_05007"/>
<evidence type="ECO:0000313" key="2">
    <source>
        <dbReference type="EMBL" id="CQD20689.1"/>
    </source>
</evidence>